<evidence type="ECO:0000256" key="3">
    <source>
        <dbReference type="RuleBase" id="RU000363"/>
    </source>
</evidence>
<dbReference type="PANTHER" id="PTHR44169:SF6">
    <property type="entry name" value="NADPH-DEPENDENT 1-ACYLDIHYDROXYACETONE PHOSPHATE REDUCTASE"/>
    <property type="match status" value="1"/>
</dbReference>
<evidence type="ECO:0000313" key="6">
    <source>
        <dbReference type="Proteomes" id="UP000184066"/>
    </source>
</evidence>
<organism evidence="5 6">
    <name type="scientific">Oceanicella actignis</name>
    <dbReference type="NCBI Taxonomy" id="1189325"/>
    <lineage>
        <taxon>Bacteria</taxon>
        <taxon>Pseudomonadati</taxon>
        <taxon>Pseudomonadota</taxon>
        <taxon>Alphaproteobacteria</taxon>
        <taxon>Rhodobacterales</taxon>
        <taxon>Paracoccaceae</taxon>
        <taxon>Oceanicella</taxon>
    </lineage>
</organism>
<dbReference type="PROSITE" id="PS00061">
    <property type="entry name" value="ADH_SHORT"/>
    <property type="match status" value="1"/>
</dbReference>
<feature type="region of interest" description="Disordered" evidence="4">
    <location>
        <begin position="1"/>
        <end position="55"/>
    </location>
</feature>
<dbReference type="OrthoDB" id="9793825at2"/>
<dbReference type="GO" id="GO:0016491">
    <property type="term" value="F:oxidoreductase activity"/>
    <property type="evidence" value="ECO:0007669"/>
    <property type="project" value="UniProtKB-KW"/>
</dbReference>
<keyword evidence="6" id="KW-1185">Reference proteome</keyword>
<dbReference type="STRING" id="1189325.SAMN04488119_11037"/>
<feature type="compositionally biased region" description="Basic and acidic residues" evidence="4">
    <location>
        <begin position="1"/>
        <end position="16"/>
    </location>
</feature>
<name>A0A1M7TXF8_9RHOB</name>
<dbReference type="InterPro" id="IPR002347">
    <property type="entry name" value="SDR_fam"/>
</dbReference>
<comment type="similarity">
    <text evidence="1 3">Belongs to the short-chain dehydrogenases/reductases (SDR) family.</text>
</comment>
<gene>
    <name evidence="5" type="ORF">SAMN05216200_11137</name>
</gene>
<sequence>MTDARRRAGGRTEGRGAQKVSGRPAESPADGARGASAAAAPHGAPGHEAGQEPGADPRRVALITGCSSGLGLAAARHLRARGWRVIATCRAEADARARRDEGFESFALDYADEASVARAPEALRALTGGRLDALVNNGAFALPGAVEDVPRAALREIFETNLFGVHDLTRRAIALMRAAGGGRIVNVSSVLGLVGARHRGAYVATKFALEGLTESLRLEMRGTGVHVTLIQPGPIPSMIRRKSAPRFERWIDWRASARRAEYEAELLPRLRAPEDGPPGFLGASPEAYCRALARALEARRPPARVLVTRASWIAEGLRRAAPTRLRDALLARI</sequence>
<dbReference type="Gene3D" id="3.40.50.720">
    <property type="entry name" value="NAD(P)-binding Rossmann-like Domain"/>
    <property type="match status" value="1"/>
</dbReference>
<evidence type="ECO:0000256" key="4">
    <source>
        <dbReference type="SAM" id="MobiDB-lite"/>
    </source>
</evidence>
<accession>A0A1M7TXF8</accession>
<protein>
    <submittedName>
        <fullName evidence="5">Short-chain dehydrogenase</fullName>
    </submittedName>
</protein>
<keyword evidence="2" id="KW-0560">Oxidoreductase</keyword>
<dbReference type="PRINTS" id="PR00081">
    <property type="entry name" value="GDHRDH"/>
</dbReference>
<dbReference type="EMBL" id="FRDL01000011">
    <property type="protein sequence ID" value="SHN75385.1"/>
    <property type="molecule type" value="Genomic_DNA"/>
</dbReference>
<reference evidence="5 6" key="1">
    <citation type="submission" date="2016-12" db="EMBL/GenBank/DDBJ databases">
        <authorList>
            <person name="Song W.-J."/>
            <person name="Kurnit D.M."/>
        </authorList>
    </citation>
    <scope>NUCLEOTIDE SEQUENCE [LARGE SCALE GENOMIC DNA]</scope>
    <source>
        <strain evidence="5 6">CGMCC 1.10808</strain>
    </source>
</reference>
<evidence type="ECO:0000256" key="2">
    <source>
        <dbReference type="ARBA" id="ARBA00023002"/>
    </source>
</evidence>
<evidence type="ECO:0000313" key="5">
    <source>
        <dbReference type="EMBL" id="SHN75385.1"/>
    </source>
</evidence>
<dbReference type="CDD" id="cd05374">
    <property type="entry name" value="17beta-HSD-like_SDR_c"/>
    <property type="match status" value="1"/>
</dbReference>
<dbReference type="InterPro" id="IPR020904">
    <property type="entry name" value="Sc_DH/Rdtase_CS"/>
</dbReference>
<dbReference type="PRINTS" id="PR00080">
    <property type="entry name" value="SDRFAMILY"/>
</dbReference>
<dbReference type="PANTHER" id="PTHR44169">
    <property type="entry name" value="NADPH-DEPENDENT 1-ACYLDIHYDROXYACETONE PHOSPHATE REDUCTASE"/>
    <property type="match status" value="1"/>
</dbReference>
<dbReference type="Pfam" id="PF00106">
    <property type="entry name" value="adh_short"/>
    <property type="match status" value="1"/>
</dbReference>
<dbReference type="Proteomes" id="UP000184066">
    <property type="component" value="Unassembled WGS sequence"/>
</dbReference>
<evidence type="ECO:0000256" key="1">
    <source>
        <dbReference type="ARBA" id="ARBA00006484"/>
    </source>
</evidence>
<dbReference type="SUPFAM" id="SSF51735">
    <property type="entry name" value="NAD(P)-binding Rossmann-fold domains"/>
    <property type="match status" value="1"/>
</dbReference>
<dbReference type="AlphaFoldDB" id="A0A1M7TXF8"/>
<dbReference type="InterPro" id="IPR036291">
    <property type="entry name" value="NAD(P)-bd_dom_sf"/>
</dbReference>
<feature type="compositionally biased region" description="Low complexity" evidence="4">
    <location>
        <begin position="28"/>
        <end position="48"/>
    </location>
</feature>
<proteinExistence type="inferred from homology"/>